<dbReference type="Proteomes" id="UP001158961">
    <property type="component" value="Chromosome"/>
</dbReference>
<evidence type="ECO:0000313" key="1">
    <source>
        <dbReference type="EMBL" id="CAH6254748.1"/>
    </source>
</evidence>
<gene>
    <name evidence="1" type="ORF">DAPPPG734_08010</name>
</gene>
<sequence length="157" mass="17791">MLHLVRNASNIKRRFLNKMSDTINIRILLVYKITMMVSFMKKIIIALSISLLGGCVDMGRVGLHPTTKTAYFDGHPFQVESCLSVAAQDQRLYLEQDEPLPDGTRRYNLEQDDETVAWVEIAKFSHHQTSATFYYDPKASDISTAVSAMIAQCKTSR</sequence>
<dbReference type="AlphaFoldDB" id="A0AAN2FBM9"/>
<evidence type="ECO:0000313" key="2">
    <source>
        <dbReference type="Proteomes" id="UP001158961"/>
    </source>
</evidence>
<name>A0AAN2FBM9_ENTAG</name>
<protein>
    <submittedName>
        <fullName evidence="1">Uncharacterized protein</fullName>
    </submittedName>
</protein>
<accession>A0AAN2FBM9</accession>
<organism evidence="1 2">
    <name type="scientific">Enterobacter agglomerans</name>
    <name type="common">Erwinia herbicola</name>
    <name type="synonym">Pantoea agglomerans</name>
    <dbReference type="NCBI Taxonomy" id="549"/>
    <lineage>
        <taxon>Bacteria</taxon>
        <taxon>Pseudomonadati</taxon>
        <taxon>Pseudomonadota</taxon>
        <taxon>Gammaproteobacteria</taxon>
        <taxon>Enterobacterales</taxon>
        <taxon>Erwiniaceae</taxon>
        <taxon>Pantoea</taxon>
        <taxon>Pantoea agglomerans group</taxon>
    </lineage>
</organism>
<dbReference type="EMBL" id="OW970315">
    <property type="protein sequence ID" value="CAH6254748.1"/>
    <property type="molecule type" value="Genomic_DNA"/>
</dbReference>
<proteinExistence type="predicted"/>
<reference evidence="1" key="1">
    <citation type="submission" date="2022-05" db="EMBL/GenBank/DDBJ databases">
        <authorList>
            <person name="Pothier F. J."/>
        </authorList>
    </citation>
    <scope>NUCLEOTIDE SEQUENCE</scope>
    <source>
        <strain evidence="1">DAPP-PG734</strain>
    </source>
</reference>